<sequence length="375" mass="42414">MKNIVIFVFLPCFVYAQSNATSDLIEKVEKVGVCPKGFKLYQRKPTGRNKMTKEWCMKVVEHEDVYDRPTARSVCWDYDAVITNVENEQELADVNALIRKNNKRVAVDGVFNPKCRGFDDWRMRKFGGVCAKEKELFILEDDHTDPTFIFTKWAGEPPTASDKYREKGDDTDIYTIAECLSLHNLAALKSTGNLKDFLCGEEPDKQLFEYENLGNHDFARSVCLANNASLTLPENGEEHKAIGKIAADQDMDGVHAIDGQMSPKCKLRYFKYERATVNYQNIRCKQNESYEFDDANTDPSYLYRLISGSSKAGYFSEGGDPLHYHVADCLTLRYSFNAKTNSTSSGAGVEFCEGEGLRNYETNPVDSVVCGRHSL</sequence>
<dbReference type="Proteomes" id="UP000095282">
    <property type="component" value="Unplaced"/>
</dbReference>
<evidence type="ECO:0000313" key="2">
    <source>
        <dbReference type="Proteomes" id="UP000095282"/>
    </source>
</evidence>
<feature type="signal peptide" evidence="1">
    <location>
        <begin position="1"/>
        <end position="16"/>
    </location>
</feature>
<dbReference type="WBParaSite" id="Csp11.Scaffold629.g8262.t3">
    <property type="protein sequence ID" value="Csp11.Scaffold629.g8262.t3"/>
    <property type="gene ID" value="Csp11.Scaffold629.g8262"/>
</dbReference>
<feature type="chain" id="PRO_5009308744" evidence="1">
    <location>
        <begin position="17"/>
        <end position="375"/>
    </location>
</feature>
<protein>
    <submittedName>
        <fullName evidence="3">C-type lectin domain-containing protein</fullName>
    </submittedName>
</protein>
<keyword evidence="1" id="KW-0732">Signal</keyword>
<dbReference type="eggNOG" id="KOG4297">
    <property type="taxonomic scope" value="Eukaryota"/>
</dbReference>
<keyword evidence="2" id="KW-1185">Reference proteome</keyword>
<dbReference type="PANTHER" id="PTHR23124">
    <property type="entry name" value="C-TYPE LECTIN DOMAIN-CONTAINING PROTEIN-RELATED-RELATED"/>
    <property type="match status" value="1"/>
</dbReference>
<dbReference type="PANTHER" id="PTHR23124:SF146">
    <property type="entry name" value="C-TYPE LECTIN DOMAIN-CONTAINING PROTEIN"/>
    <property type="match status" value="1"/>
</dbReference>
<evidence type="ECO:0000256" key="1">
    <source>
        <dbReference type="SAM" id="SignalP"/>
    </source>
</evidence>
<dbReference type="InterPro" id="IPR016187">
    <property type="entry name" value="CTDL_fold"/>
</dbReference>
<dbReference type="STRING" id="1561998.A0A1I7UDL7"/>
<reference evidence="3" key="1">
    <citation type="submission" date="2016-11" db="UniProtKB">
        <authorList>
            <consortium name="WormBaseParasite"/>
        </authorList>
    </citation>
    <scope>IDENTIFICATION</scope>
</reference>
<accession>A0A1I7UDL7</accession>
<dbReference type="SUPFAM" id="SSF56436">
    <property type="entry name" value="C-type lectin-like"/>
    <property type="match status" value="1"/>
</dbReference>
<name>A0A1I7UDL7_9PELO</name>
<evidence type="ECO:0000313" key="3">
    <source>
        <dbReference type="WBParaSite" id="Csp11.Scaffold629.g8262.t3"/>
    </source>
</evidence>
<dbReference type="AlphaFoldDB" id="A0A1I7UDL7"/>
<organism evidence="2 3">
    <name type="scientific">Caenorhabditis tropicalis</name>
    <dbReference type="NCBI Taxonomy" id="1561998"/>
    <lineage>
        <taxon>Eukaryota</taxon>
        <taxon>Metazoa</taxon>
        <taxon>Ecdysozoa</taxon>
        <taxon>Nematoda</taxon>
        <taxon>Chromadorea</taxon>
        <taxon>Rhabditida</taxon>
        <taxon>Rhabditina</taxon>
        <taxon>Rhabditomorpha</taxon>
        <taxon>Rhabditoidea</taxon>
        <taxon>Rhabditidae</taxon>
        <taxon>Peloderinae</taxon>
        <taxon>Caenorhabditis</taxon>
    </lineage>
</organism>
<proteinExistence type="predicted"/>